<evidence type="ECO:0000259" key="2">
    <source>
        <dbReference type="Pfam" id="PF23868"/>
    </source>
</evidence>
<dbReference type="Pfam" id="PF23868">
    <property type="entry name" value="Mmc1_C"/>
    <property type="match status" value="1"/>
</dbReference>
<reference evidence="3" key="1">
    <citation type="submission" date="2022-08" db="EMBL/GenBank/DDBJ databases">
        <authorList>
            <consortium name="DOE Joint Genome Institute"/>
            <person name="Min B."/>
            <person name="Riley R."/>
            <person name="Sierra-Patev S."/>
            <person name="Naranjo-Ortiz M."/>
            <person name="Looney B."/>
            <person name="Konkel Z."/>
            <person name="Slot J.C."/>
            <person name="Sakamoto Y."/>
            <person name="Steenwyk J.L."/>
            <person name="Rokas A."/>
            <person name="Carro J."/>
            <person name="Camarero S."/>
            <person name="Ferreira P."/>
            <person name="Molpeceres G."/>
            <person name="Ruiz-Duenas F.J."/>
            <person name="Serrano A."/>
            <person name="Henrissat B."/>
            <person name="Drula E."/>
            <person name="Hughes K.W."/>
            <person name="Mata J.L."/>
            <person name="Ishikawa N.K."/>
            <person name="Vargas-Isla R."/>
            <person name="Ushijima S."/>
            <person name="Smith C.A."/>
            <person name="Ahrendt S."/>
            <person name="Andreopoulos W."/>
            <person name="He G."/>
            <person name="Labutti K."/>
            <person name="Lipzen A."/>
            <person name="Ng V."/>
            <person name="Sandor L."/>
            <person name="Barry K."/>
            <person name="Martinez A.T."/>
            <person name="Xiao Y."/>
            <person name="Gibbons J.G."/>
            <person name="Terashima K."/>
            <person name="Hibbett D.S."/>
            <person name="Grigoriev I.V."/>
        </authorList>
    </citation>
    <scope>NUCLEOTIDE SEQUENCE</scope>
    <source>
        <strain evidence="3">TFB9207</strain>
    </source>
</reference>
<dbReference type="Proteomes" id="UP001163846">
    <property type="component" value="Unassembled WGS sequence"/>
</dbReference>
<keyword evidence="4" id="KW-1185">Reference proteome</keyword>
<comment type="caution">
    <text evidence="3">The sequence shown here is derived from an EMBL/GenBank/DDBJ whole genome shotgun (WGS) entry which is preliminary data.</text>
</comment>
<dbReference type="InterPro" id="IPR056196">
    <property type="entry name" value="Mmc1_C"/>
</dbReference>
<name>A0AA38U9D5_9AGAR</name>
<feature type="domain" description="Mmc1 C-terminal" evidence="2">
    <location>
        <begin position="348"/>
        <end position="531"/>
    </location>
</feature>
<keyword evidence="1" id="KW-0472">Membrane</keyword>
<evidence type="ECO:0000313" key="4">
    <source>
        <dbReference type="Proteomes" id="UP001163846"/>
    </source>
</evidence>
<keyword evidence="1" id="KW-1133">Transmembrane helix</keyword>
<evidence type="ECO:0000313" key="3">
    <source>
        <dbReference type="EMBL" id="KAJ3834616.1"/>
    </source>
</evidence>
<dbReference type="EMBL" id="MU806506">
    <property type="protein sequence ID" value="KAJ3834616.1"/>
    <property type="molecule type" value="Genomic_DNA"/>
</dbReference>
<dbReference type="AlphaFoldDB" id="A0AA38U9D5"/>
<evidence type="ECO:0000256" key="1">
    <source>
        <dbReference type="SAM" id="Phobius"/>
    </source>
</evidence>
<dbReference type="PANTHER" id="PTHR38644:SF1">
    <property type="entry name" value="EXPRESSED PROTEIN"/>
    <property type="match status" value="1"/>
</dbReference>
<feature type="transmembrane region" description="Helical" evidence="1">
    <location>
        <begin position="463"/>
        <end position="486"/>
    </location>
</feature>
<accession>A0AA38U9D5</accession>
<proteinExistence type="predicted"/>
<organism evidence="3 4">
    <name type="scientific">Lentinula raphanica</name>
    <dbReference type="NCBI Taxonomy" id="153919"/>
    <lineage>
        <taxon>Eukaryota</taxon>
        <taxon>Fungi</taxon>
        <taxon>Dikarya</taxon>
        <taxon>Basidiomycota</taxon>
        <taxon>Agaricomycotina</taxon>
        <taxon>Agaricomycetes</taxon>
        <taxon>Agaricomycetidae</taxon>
        <taxon>Agaricales</taxon>
        <taxon>Marasmiineae</taxon>
        <taxon>Omphalotaceae</taxon>
        <taxon>Lentinula</taxon>
    </lineage>
</organism>
<keyword evidence="1" id="KW-0812">Transmembrane</keyword>
<protein>
    <recommendedName>
        <fullName evidence="2">Mmc1 C-terminal domain-containing protein</fullName>
    </recommendedName>
</protein>
<feature type="transmembrane region" description="Helical" evidence="1">
    <location>
        <begin position="492"/>
        <end position="519"/>
    </location>
</feature>
<gene>
    <name evidence="3" type="ORF">F5878DRAFT_712583</name>
</gene>
<dbReference type="PANTHER" id="PTHR38644">
    <property type="entry name" value="EXPRESSED PROTEIN"/>
    <property type="match status" value="1"/>
</dbReference>
<sequence length="598" mass="67061">MLKNALNRHSSSLSTKPALLTALHKATNLLPRVLVNHSFVNVVDPPSLEPIDQPPPPARITVFGTDEWAGTKQLVTALLEQPFLSDDSLSNAVRDRWKARQDEKIAIAYGRQIQWQGSTLYIPSSFLQQFPFPVVIEEYSSEHPNALPPYEPKHENLPPEAWFNSDIPIILCNPITARLPSLPLKNPDTIRVLTSATPIRDTFPPRTLPLDPLRALRGLALLHENSSSQMNVQRYQDNFVESGLPALTSHIKTVLNSSVSLELLRMRRLTTQFNGVCDTISSSLDQAELDLNENLSRIRELHKDYEQDMNSLPKEILGIYDASVSDSKQDNLVNKALVDSERQIRAQMDRLTWWKMITHVDDINVFVNRIVDEAWCKGLERHLIYQTGRLSITQHNYQQSTYKLLAPFSTLDSPVIYNTLQQISSAPSYKLLPSALTVPIYSRKYQIAEYPTVGLHLAAQRSALGSGFSVITGMGVGWAGWVGWLAGSGESLLGFVAIDATTSIGLGTLIAVAGIRWGVGKWERAKKAWWGDWHRVGEGLERDLSANLNRVLMEQVMVMPRTACNSLSELAAKRTEEIHKLRDELHCITSDYEKSKHG</sequence>